<dbReference type="PANTHER" id="PTHR42784:SF1">
    <property type="entry name" value="PYRANOSE 2-OXIDASE"/>
    <property type="match status" value="1"/>
</dbReference>
<dbReference type="InterPro" id="IPR036188">
    <property type="entry name" value="FAD/NAD-bd_sf"/>
</dbReference>
<evidence type="ECO:0000256" key="2">
    <source>
        <dbReference type="ARBA" id="ARBA00010790"/>
    </source>
</evidence>
<gene>
    <name evidence="9" type="ORF">SAMN06265218_107105</name>
</gene>
<dbReference type="Pfam" id="PF01494">
    <property type="entry name" value="FAD_binding_3"/>
    <property type="match status" value="1"/>
</dbReference>
<keyword evidence="10" id="KW-1185">Reference proteome</keyword>
<dbReference type="AlphaFoldDB" id="A0A521CTQ0"/>
<evidence type="ECO:0000259" key="6">
    <source>
        <dbReference type="Pfam" id="PF00732"/>
    </source>
</evidence>
<evidence type="ECO:0000259" key="8">
    <source>
        <dbReference type="Pfam" id="PF05199"/>
    </source>
</evidence>
<dbReference type="InterPro" id="IPR000172">
    <property type="entry name" value="GMC_OxRdtase_N"/>
</dbReference>
<dbReference type="Gene3D" id="3.50.50.60">
    <property type="entry name" value="FAD/NAD(P)-binding domain"/>
    <property type="match status" value="2"/>
</dbReference>
<reference evidence="9 10" key="1">
    <citation type="submission" date="2017-05" db="EMBL/GenBank/DDBJ databases">
        <authorList>
            <person name="Varghese N."/>
            <person name="Submissions S."/>
        </authorList>
    </citation>
    <scope>NUCLEOTIDE SEQUENCE [LARGE SCALE GENOMIC DNA]</scope>
    <source>
        <strain evidence="9 10">DSM 21194</strain>
    </source>
</reference>
<comment type="cofactor">
    <cofactor evidence="1">
        <name>FAD</name>
        <dbReference type="ChEBI" id="CHEBI:57692"/>
    </cofactor>
</comment>
<dbReference type="GO" id="GO:0016614">
    <property type="term" value="F:oxidoreductase activity, acting on CH-OH group of donors"/>
    <property type="evidence" value="ECO:0007669"/>
    <property type="project" value="InterPro"/>
</dbReference>
<feature type="domain" description="FAD-binding" evidence="7">
    <location>
        <begin position="9"/>
        <end position="40"/>
    </location>
</feature>
<evidence type="ECO:0000256" key="1">
    <source>
        <dbReference type="ARBA" id="ARBA00001974"/>
    </source>
</evidence>
<proteinExistence type="inferred from homology"/>
<keyword evidence="5" id="KW-0560">Oxidoreductase</keyword>
<evidence type="ECO:0000256" key="3">
    <source>
        <dbReference type="ARBA" id="ARBA00022630"/>
    </source>
</evidence>
<keyword evidence="4" id="KW-0274">FAD</keyword>
<name>A0A521CTQ0_9BACT</name>
<dbReference type="SUPFAM" id="SSF51905">
    <property type="entry name" value="FAD/NAD(P)-binding domain"/>
    <property type="match status" value="1"/>
</dbReference>
<sequence length="570" mass="63238">MQIKESPEEYDVCIVGSGAGGGMAAHELTKAGANVIMLEAGGWFDSEDFAMFTWPYESPRRGASTRLQPFGEFDACFGGWDIEGEPYTTTNGTDFDWFRGRMLGGRTNHWGRISLRFGPDDFRVKSIDGLGDDWPIGYEDVKPYYDRIDKLIGVFGTNEGIPNEPGGIYMPPPEPRCYEHLIKDACDNMGIPCIPSRLSIITEPHNGRAACHYCGQCNRSCSTHSNFSSPSVLLPPALETGNLEIINGAMVREVTYSDGKATGVSYVNKEDKQEYKVRAKVVVLAASACESARLLLNSKSPDFPDGLANSSGTVGKYLMDTTGTSVAGLIPDLMNMPAHNEDGTGGMHLYIPWWKDNSSLDFPRGYHVELWGGRGMPSYGFMGGIQNYSDLYQDRPKGGGGYGKQLKEDYRRYYGSIVGFSGRGESIGFEENYCEIDPNVVDEWGIPVLRFNYNWSDHEYRQVRHMQKTFRNIIGEMGGTPLWDMPSREDGYGISTPGEIIHEVGTTRMGDDPKTSVLNKYCQAHDVDNLFVADGGPFVSQPHKNTTWTILALSMRTSEYITDQMNKGNL</sequence>
<organism evidence="9 10">
    <name type="scientific">Fodinibius sediminis</name>
    <dbReference type="NCBI Taxonomy" id="1214077"/>
    <lineage>
        <taxon>Bacteria</taxon>
        <taxon>Pseudomonadati</taxon>
        <taxon>Balneolota</taxon>
        <taxon>Balneolia</taxon>
        <taxon>Balneolales</taxon>
        <taxon>Balneolaceae</taxon>
        <taxon>Fodinibius</taxon>
    </lineage>
</organism>
<comment type="similarity">
    <text evidence="2">Belongs to the GMC oxidoreductase family.</text>
</comment>
<feature type="domain" description="Glucose-methanol-choline oxidoreductase C-terminal" evidence="8">
    <location>
        <begin position="438"/>
        <end position="553"/>
    </location>
</feature>
<dbReference type="EMBL" id="FXTH01000007">
    <property type="protein sequence ID" value="SMO62785.1"/>
    <property type="molecule type" value="Genomic_DNA"/>
</dbReference>
<protein>
    <submittedName>
        <fullName evidence="9">Choline dehydrogenase</fullName>
    </submittedName>
</protein>
<dbReference type="Pfam" id="PF05199">
    <property type="entry name" value="GMC_oxred_C"/>
    <property type="match status" value="1"/>
</dbReference>
<dbReference type="OrthoDB" id="9787779at2"/>
<dbReference type="PANTHER" id="PTHR42784">
    <property type="entry name" value="PYRANOSE 2-OXIDASE"/>
    <property type="match status" value="1"/>
</dbReference>
<dbReference type="InterPro" id="IPR002938">
    <property type="entry name" value="FAD-bd"/>
</dbReference>
<evidence type="ECO:0000313" key="10">
    <source>
        <dbReference type="Proteomes" id="UP000317593"/>
    </source>
</evidence>
<evidence type="ECO:0000256" key="5">
    <source>
        <dbReference type="ARBA" id="ARBA00023002"/>
    </source>
</evidence>
<dbReference type="Proteomes" id="UP000317593">
    <property type="component" value="Unassembled WGS sequence"/>
</dbReference>
<dbReference type="InterPro" id="IPR007867">
    <property type="entry name" value="GMC_OxRtase_C"/>
</dbReference>
<evidence type="ECO:0000313" key="9">
    <source>
        <dbReference type="EMBL" id="SMO62785.1"/>
    </source>
</evidence>
<accession>A0A521CTQ0</accession>
<feature type="domain" description="Glucose-methanol-choline oxidoreductase N-terminal" evidence="6">
    <location>
        <begin position="88"/>
        <end position="298"/>
    </location>
</feature>
<dbReference type="GO" id="GO:0071949">
    <property type="term" value="F:FAD binding"/>
    <property type="evidence" value="ECO:0007669"/>
    <property type="project" value="InterPro"/>
</dbReference>
<evidence type="ECO:0000259" key="7">
    <source>
        <dbReference type="Pfam" id="PF01494"/>
    </source>
</evidence>
<dbReference type="InterPro" id="IPR051473">
    <property type="entry name" value="P2Ox-like"/>
</dbReference>
<dbReference type="SUPFAM" id="SSF54373">
    <property type="entry name" value="FAD-linked reductases, C-terminal domain"/>
    <property type="match status" value="1"/>
</dbReference>
<evidence type="ECO:0000256" key="4">
    <source>
        <dbReference type="ARBA" id="ARBA00022827"/>
    </source>
</evidence>
<dbReference type="RefSeq" id="WP_142714354.1">
    <property type="nucleotide sequence ID" value="NZ_FXTH01000007.1"/>
</dbReference>
<keyword evidence="3" id="KW-0285">Flavoprotein</keyword>
<dbReference type="Pfam" id="PF00732">
    <property type="entry name" value="GMC_oxred_N"/>
    <property type="match status" value="1"/>
</dbReference>